<reference evidence="10 11" key="1">
    <citation type="submission" date="2020-08" db="EMBL/GenBank/DDBJ databases">
        <title>Bridging the membrane lipid divide: bacteria of the FCB group superphylum have the potential to synthesize archaeal ether lipids.</title>
        <authorList>
            <person name="Villanueva L."/>
            <person name="Von Meijenfeldt F.A.B."/>
            <person name="Westbye A.B."/>
            <person name="Yadav S."/>
            <person name="Hopmans E.C."/>
            <person name="Dutilh B.E."/>
            <person name="Sinninghe Damste J.S."/>
        </authorList>
    </citation>
    <scope>NUCLEOTIDE SEQUENCE [LARGE SCALE GENOMIC DNA]</scope>
    <source>
        <strain evidence="10">NIOZ-UU82</strain>
    </source>
</reference>
<dbReference type="Gene3D" id="3.30.70.20">
    <property type="match status" value="2"/>
</dbReference>
<keyword evidence="6" id="KW-0560">Oxidoreductase</keyword>
<dbReference type="Proteomes" id="UP000603545">
    <property type="component" value="Unassembled WGS sequence"/>
</dbReference>
<dbReference type="GO" id="GO:0016491">
    <property type="term" value="F:oxidoreductase activity"/>
    <property type="evidence" value="ECO:0007669"/>
    <property type="project" value="UniProtKB-KW"/>
</dbReference>
<dbReference type="AlphaFoldDB" id="A0A8J6N590"/>
<comment type="cofactor">
    <cofactor evidence="1">
        <name>FAD</name>
        <dbReference type="ChEBI" id="CHEBI:57692"/>
    </cofactor>
</comment>
<evidence type="ECO:0000259" key="9">
    <source>
        <dbReference type="PROSITE" id="PS51379"/>
    </source>
</evidence>
<dbReference type="InterPro" id="IPR039650">
    <property type="entry name" value="HdrA-like"/>
</dbReference>
<evidence type="ECO:0000313" key="10">
    <source>
        <dbReference type="EMBL" id="MBC8198873.1"/>
    </source>
</evidence>
<keyword evidence="8" id="KW-0411">Iron-sulfur</keyword>
<comment type="caution">
    <text evidence="10">The sequence shown here is derived from an EMBL/GenBank/DDBJ whole genome shotgun (WGS) entry which is preliminary data.</text>
</comment>
<sequence length="1008" mass="109238">MKESKTTKKGSVLVVGGGVAGVQAALDLADLGYYVYLVEKSASIGGAMARLDKTFPTNDCSICILAPKLVEAGRSPNIKIITKATLASVDGEAGNFTAEVHCEPRYINEELCTACGMCTMYCPIVIPDAYNEGFTVTKNPHMDYPQAVPASFYIDPKECLFVNNQTCRICVSTCQAQAIDLDAKEETLDLAVGAVILAPGFGSLSEDILSRFGYGSYPNVLTGFEFERMMCASGPSNGEILRPSDGKHPKRIAILQCVGSRDVTCGNGYCSSVCCMYAVKEATVVKEHDPDLEIVIFYMEMRTQGKGFDAARQRAEKEYGLRFVRARVAGVRENGKNLRIPYVNEKGEHIAEDFDMVILAQGLESPTDAEPLASAAGIDLNHYDFCKTGNFSPLETTRPGIFVAGAFQGPKDIPDSVTQACGAAALAAELLRDVRGTSAVKKEYPAEIEIEAKPRIGVLVCHCGINIGGVVDVPAVKEYASTLDNVVFCDRNPYSCSQDTQVAIREKIKEYKLNRIVVAACTPRTHEPLFQETLRDAGLNRSLFEMVNIRDQCSWVHMHEPAEATAKAKELVRMAVAKANLLKPLVEQTVPVIPKALVVGGGVSGMTAALSIAEQGFECFLVEKADRLGGNLDNLVFTLSGDDPHALLEQLKKKIEQEPLIHAYTNSTVENISGYVGNFTTSINSGSKTETVEHGVIIIATGGRPYQPTQYLYGKSKQVLTQLELEKIISSDVEVTKIQEIVMIQCVGSRGQDLAYCSKICCMQAVKNALKILELNSRATVYILYRDMRTYGFAEDYYRKAREKGVIFIHYEKDALPEVTEEGGKVKIEFLDPLLDEKVAIKPDLLALSVGIVPHDVEQLAKDLKVPLTGDKFFLEAHAKLRPVEFSVSGVYLCGLAHSPKPIDESIAQAKAAASKAGASLAKGFVSVEPIVSVVNTDVCIGCGICESLCPYSAIRIIRVGKRKKAETISASCKGCGVCASHCPTFAISMGGFTNEEIMAQIRAFGGN</sequence>
<feature type="domain" description="4Fe-4S ferredoxin-type" evidence="9">
    <location>
        <begin position="964"/>
        <end position="993"/>
    </location>
</feature>
<dbReference type="SUPFAM" id="SSF51905">
    <property type="entry name" value="FAD/NAD(P)-binding domain"/>
    <property type="match status" value="1"/>
</dbReference>
<keyword evidence="5" id="KW-0274">FAD</keyword>
<keyword evidence="7" id="KW-0408">Iron</keyword>
<gene>
    <name evidence="10" type="ORF">H8E80_02325</name>
</gene>
<evidence type="ECO:0000256" key="5">
    <source>
        <dbReference type="ARBA" id="ARBA00022827"/>
    </source>
</evidence>
<evidence type="ECO:0000256" key="6">
    <source>
        <dbReference type="ARBA" id="ARBA00023002"/>
    </source>
</evidence>
<dbReference type="PROSITE" id="PS51379">
    <property type="entry name" value="4FE4S_FER_2"/>
    <property type="match status" value="3"/>
</dbReference>
<keyword evidence="5" id="KW-0285">Flavoprotein</keyword>
<feature type="domain" description="4Fe-4S ferredoxin-type" evidence="9">
    <location>
        <begin position="931"/>
        <end position="960"/>
    </location>
</feature>
<evidence type="ECO:0000256" key="8">
    <source>
        <dbReference type="ARBA" id="ARBA00023014"/>
    </source>
</evidence>
<evidence type="ECO:0000256" key="7">
    <source>
        <dbReference type="ARBA" id="ARBA00023004"/>
    </source>
</evidence>
<feature type="domain" description="4Fe-4S ferredoxin-type" evidence="9">
    <location>
        <begin position="103"/>
        <end position="132"/>
    </location>
</feature>
<dbReference type="InterPro" id="IPR017900">
    <property type="entry name" value="4Fe4S_Fe_S_CS"/>
</dbReference>
<keyword evidence="4" id="KW-0479">Metal-binding</keyword>
<comment type="similarity">
    <text evidence="2">Belongs to the HdrA family.</text>
</comment>
<evidence type="ECO:0000256" key="4">
    <source>
        <dbReference type="ARBA" id="ARBA00022723"/>
    </source>
</evidence>
<accession>A0A8J6N590</accession>
<dbReference type="Gene3D" id="3.40.50.720">
    <property type="entry name" value="NAD(P)-binding Rossmann-like Domain"/>
    <property type="match status" value="1"/>
</dbReference>
<dbReference type="InterPro" id="IPR023753">
    <property type="entry name" value="FAD/NAD-binding_dom"/>
</dbReference>
<dbReference type="EMBL" id="JACNLL010000026">
    <property type="protein sequence ID" value="MBC8198873.1"/>
    <property type="molecule type" value="Genomic_DNA"/>
</dbReference>
<evidence type="ECO:0000313" key="11">
    <source>
        <dbReference type="Proteomes" id="UP000603545"/>
    </source>
</evidence>
<dbReference type="GO" id="GO:0051539">
    <property type="term" value="F:4 iron, 4 sulfur cluster binding"/>
    <property type="evidence" value="ECO:0007669"/>
    <property type="project" value="UniProtKB-KW"/>
</dbReference>
<evidence type="ECO:0000256" key="2">
    <source>
        <dbReference type="ARBA" id="ARBA00006561"/>
    </source>
</evidence>
<dbReference type="GO" id="GO:0046872">
    <property type="term" value="F:metal ion binding"/>
    <property type="evidence" value="ECO:0007669"/>
    <property type="project" value="UniProtKB-KW"/>
</dbReference>
<keyword evidence="3" id="KW-0004">4Fe-4S</keyword>
<protein>
    <submittedName>
        <fullName evidence="10">CoB--CoM heterodisulfide reductase iron-sulfur subunit A family protein</fullName>
    </submittedName>
</protein>
<dbReference type="PROSITE" id="PS00198">
    <property type="entry name" value="4FE4S_FER_1"/>
    <property type="match status" value="3"/>
</dbReference>
<proteinExistence type="inferred from homology"/>
<dbReference type="Pfam" id="PF07992">
    <property type="entry name" value="Pyr_redox_2"/>
    <property type="match status" value="2"/>
</dbReference>
<dbReference type="Pfam" id="PF14697">
    <property type="entry name" value="Fer4_21"/>
    <property type="match status" value="1"/>
</dbReference>
<name>A0A8J6N590_9BACT</name>
<dbReference type="PANTHER" id="PTHR43498:SF1">
    <property type="entry name" value="COB--COM HETERODISULFIDE REDUCTASE IRON-SULFUR SUBUNIT A"/>
    <property type="match status" value="1"/>
</dbReference>
<dbReference type="SUPFAM" id="SSF51971">
    <property type="entry name" value="Nucleotide-binding domain"/>
    <property type="match status" value="1"/>
</dbReference>
<dbReference type="Gene3D" id="3.50.50.60">
    <property type="entry name" value="FAD/NAD(P)-binding domain"/>
    <property type="match status" value="2"/>
</dbReference>
<dbReference type="PANTHER" id="PTHR43498">
    <property type="entry name" value="FERREDOXIN:COB-COM HETERODISULFIDE REDUCTASE SUBUNIT A"/>
    <property type="match status" value="1"/>
</dbReference>
<dbReference type="InterPro" id="IPR036188">
    <property type="entry name" value="FAD/NAD-bd_sf"/>
</dbReference>
<dbReference type="Pfam" id="PF00037">
    <property type="entry name" value="Fer4"/>
    <property type="match status" value="1"/>
</dbReference>
<dbReference type="SUPFAM" id="SSF54862">
    <property type="entry name" value="4Fe-4S ferredoxins"/>
    <property type="match status" value="2"/>
</dbReference>
<evidence type="ECO:0000256" key="3">
    <source>
        <dbReference type="ARBA" id="ARBA00022485"/>
    </source>
</evidence>
<evidence type="ECO:0000256" key="1">
    <source>
        <dbReference type="ARBA" id="ARBA00001974"/>
    </source>
</evidence>
<dbReference type="InterPro" id="IPR017896">
    <property type="entry name" value="4Fe4S_Fe-S-bd"/>
</dbReference>
<organism evidence="10 11">
    <name type="scientific">Candidatus Desulfaltia bathyphila</name>
    <dbReference type="NCBI Taxonomy" id="2841697"/>
    <lineage>
        <taxon>Bacteria</taxon>
        <taxon>Pseudomonadati</taxon>
        <taxon>Thermodesulfobacteriota</taxon>
        <taxon>Desulfobacteria</taxon>
        <taxon>Desulfobacterales</taxon>
        <taxon>Desulfobacterales incertae sedis</taxon>
        <taxon>Candidatus Desulfaltia</taxon>
    </lineage>
</organism>